<dbReference type="STRING" id="1856638.A9Q68_04705"/>
<dbReference type="AlphaFoldDB" id="A0A1L8MQ18"/>
<evidence type="ECO:0008006" key="4">
    <source>
        <dbReference type="Google" id="ProtNLM"/>
    </source>
</evidence>
<feature type="transmembrane region" description="Helical" evidence="1">
    <location>
        <begin position="69"/>
        <end position="88"/>
    </location>
</feature>
<comment type="caution">
    <text evidence="2">The sequence shown here is derived from an EMBL/GenBank/DDBJ whole genome shotgun (WGS) entry which is preliminary data.</text>
</comment>
<evidence type="ECO:0000256" key="1">
    <source>
        <dbReference type="SAM" id="Phobius"/>
    </source>
</evidence>
<keyword evidence="1" id="KW-1133">Transmembrane helix</keyword>
<organism evidence="2 3">
    <name type="scientific">Streptococcus bovimastitidis</name>
    <dbReference type="NCBI Taxonomy" id="1856638"/>
    <lineage>
        <taxon>Bacteria</taxon>
        <taxon>Bacillati</taxon>
        <taxon>Bacillota</taxon>
        <taxon>Bacilli</taxon>
        <taxon>Lactobacillales</taxon>
        <taxon>Streptococcaceae</taxon>
        <taxon>Streptococcus</taxon>
    </lineage>
</organism>
<keyword evidence="1" id="KW-0472">Membrane</keyword>
<dbReference type="RefSeq" id="WP_071793545.1">
    <property type="nucleotide sequence ID" value="NZ_LZDD01000001.1"/>
</dbReference>
<protein>
    <recommendedName>
        <fullName evidence="4">Foldase</fullName>
    </recommendedName>
</protein>
<dbReference type="InterPro" id="IPR047752">
    <property type="entry name" value="MacP"/>
</dbReference>
<dbReference type="OrthoDB" id="2243846at2"/>
<reference evidence="3" key="1">
    <citation type="submission" date="2016-06" db="EMBL/GenBank/DDBJ databases">
        <authorList>
            <person name="de Vries S.P.W."/>
            <person name="Hadjirin N.F."/>
            <person name="Lay E.M."/>
            <person name="Zadoks R.N."/>
            <person name="Peacock S.J."/>
            <person name="Parkhill J."/>
            <person name="Grant A.J."/>
            <person name="Mcdougall S."/>
            <person name="Holmes M.A."/>
        </authorList>
    </citation>
    <scope>NUCLEOTIDE SEQUENCE [LARGE SCALE GENOMIC DNA]</scope>
    <source>
        <strain evidence="3">NZ1587</strain>
    </source>
</reference>
<dbReference type="NCBIfam" id="NF038277">
    <property type="entry name" value="accessory_MacP"/>
    <property type="match status" value="1"/>
</dbReference>
<evidence type="ECO:0000313" key="2">
    <source>
        <dbReference type="EMBL" id="OJF72848.1"/>
    </source>
</evidence>
<gene>
    <name evidence="2" type="ORF">A9Q68_04705</name>
</gene>
<dbReference type="Proteomes" id="UP000182015">
    <property type="component" value="Unassembled WGS sequence"/>
</dbReference>
<dbReference type="Pfam" id="PF26336">
    <property type="entry name" value="MacP_activator"/>
    <property type="match status" value="1"/>
</dbReference>
<accession>A0A1L8MQ18</accession>
<evidence type="ECO:0000313" key="3">
    <source>
        <dbReference type="Proteomes" id="UP000182015"/>
    </source>
</evidence>
<dbReference type="EMBL" id="LZDD01000001">
    <property type="protein sequence ID" value="OJF72848.1"/>
    <property type="molecule type" value="Genomic_DNA"/>
</dbReference>
<proteinExistence type="predicted"/>
<sequence length="90" mass="10519">MGKSLLTDEVIEKANRGEYIEDDFADDFAVDSDTKIMTFADDEYYDDSQRIYKSRRIENAKRNQFQSKLNLLLIVLVILIALLIYAMFNL</sequence>
<name>A0A1L8MQ18_9STRE</name>
<keyword evidence="1" id="KW-0812">Transmembrane</keyword>
<keyword evidence="3" id="KW-1185">Reference proteome</keyword>